<dbReference type="RefSeq" id="XP_001318630.1">
    <property type="nucleotide sequence ID" value="XM_001318595.1"/>
</dbReference>
<dbReference type="PANTHER" id="PTHR46155">
    <property type="entry name" value="BIFUNCTIONAL INHIBITOR/LIPID-TRANSFER PROTEIN/SEED STORAGE 2S ALBUMIN SUPERFAMILY PROTEIN"/>
    <property type="match status" value="1"/>
</dbReference>
<dbReference type="Proteomes" id="UP000001542">
    <property type="component" value="Unassembled WGS sequence"/>
</dbReference>
<keyword evidence="2" id="KW-0472">Membrane</keyword>
<evidence type="ECO:0000313" key="3">
    <source>
        <dbReference type="EMBL" id="EAY06407.1"/>
    </source>
</evidence>
<keyword evidence="2" id="KW-0812">Transmembrane</keyword>
<protein>
    <submittedName>
        <fullName evidence="3">Uncharacterized protein</fullName>
    </submittedName>
</protein>
<organism evidence="3 4">
    <name type="scientific">Trichomonas vaginalis (strain ATCC PRA-98 / G3)</name>
    <dbReference type="NCBI Taxonomy" id="412133"/>
    <lineage>
        <taxon>Eukaryota</taxon>
        <taxon>Metamonada</taxon>
        <taxon>Parabasalia</taxon>
        <taxon>Trichomonadida</taxon>
        <taxon>Trichomonadidae</taxon>
        <taxon>Trichomonas</taxon>
    </lineage>
</organism>
<feature type="region of interest" description="Disordered" evidence="1">
    <location>
        <begin position="359"/>
        <end position="417"/>
    </location>
</feature>
<keyword evidence="2" id="KW-1133">Transmembrane helix</keyword>
<evidence type="ECO:0000313" key="4">
    <source>
        <dbReference type="Proteomes" id="UP000001542"/>
    </source>
</evidence>
<keyword evidence="4" id="KW-1185">Reference proteome</keyword>
<dbReference type="AlphaFoldDB" id="A2ELP2"/>
<evidence type="ECO:0000256" key="1">
    <source>
        <dbReference type="SAM" id="MobiDB-lite"/>
    </source>
</evidence>
<feature type="compositionally biased region" description="Polar residues" evidence="1">
    <location>
        <begin position="390"/>
        <end position="410"/>
    </location>
</feature>
<dbReference type="PANTHER" id="PTHR46155:SF1">
    <property type="entry name" value="BIFUNCTIONAL INHIBITOR_LIPID-TRANSFER PROTEIN_SEED STORAGE 2S ALBUMIN SUPERFAMILY PROTEIN"/>
    <property type="match status" value="1"/>
</dbReference>
<name>A2ELP2_TRIV3</name>
<feature type="transmembrane region" description="Helical" evidence="2">
    <location>
        <begin position="332"/>
        <end position="353"/>
    </location>
</feature>
<dbReference type="KEGG" id="tva:4764277"/>
<accession>A2ELP2</accession>
<feature type="compositionally biased region" description="Low complexity" evidence="1">
    <location>
        <begin position="359"/>
        <end position="369"/>
    </location>
</feature>
<dbReference type="VEuPathDB" id="TrichDB:TVAG_403640"/>
<sequence>MNKPDLSITISKENVPRNSTITITGAFTDLDNGKSLYLLYQLIKDTTVIKQATLKTYSSNGNENQAISESISIDSDAELGEYSLRFIMSSVDNFDGESGNSFSLSDPVTKQIGVILVPTISLTSTTDAYYQKGSTLHSSGAFTSETDVMISYFFNSEAPKDLGRVEKAKEKFSFDISIPDTLTHGSHVLNIVASDDNLYSSEPTSLNFNIWNKPHLLKAELKEEKYKAGDLIIISGKVQDIDNHDKLQFFVSFNEGDVKKEYEYTSNGKEEDYNFNITTPSDLKDGDVNITVYILDQDKLQSEKSTMSFKFYTEKTNSNTNDSNKDKKKKTVIAVVVVIVCIILIAIIVFIVIKKLKSSNDASSDSPDSQRMPEYELKDEETIIGDGENPQANTTMDNPMYVSSNPQTNDPFDDMDD</sequence>
<dbReference type="EMBL" id="DS113424">
    <property type="protein sequence ID" value="EAY06407.1"/>
    <property type="molecule type" value="Genomic_DNA"/>
</dbReference>
<reference evidence="3" key="1">
    <citation type="submission" date="2006-10" db="EMBL/GenBank/DDBJ databases">
        <authorList>
            <person name="Amadeo P."/>
            <person name="Zhao Q."/>
            <person name="Wortman J."/>
            <person name="Fraser-Liggett C."/>
            <person name="Carlton J."/>
        </authorList>
    </citation>
    <scope>NUCLEOTIDE SEQUENCE</scope>
    <source>
        <strain evidence="3">G3</strain>
    </source>
</reference>
<evidence type="ECO:0000256" key="2">
    <source>
        <dbReference type="SAM" id="Phobius"/>
    </source>
</evidence>
<dbReference type="VEuPathDB" id="TrichDB:TVAGG3_0894910"/>
<proteinExistence type="predicted"/>
<gene>
    <name evidence="3" type="ORF">TVAG_403640</name>
</gene>
<dbReference type="InParanoid" id="A2ELP2"/>
<reference evidence="3" key="2">
    <citation type="journal article" date="2007" name="Science">
        <title>Draft genome sequence of the sexually transmitted pathogen Trichomonas vaginalis.</title>
        <authorList>
            <person name="Carlton J.M."/>
            <person name="Hirt R.P."/>
            <person name="Silva J.C."/>
            <person name="Delcher A.L."/>
            <person name="Schatz M."/>
            <person name="Zhao Q."/>
            <person name="Wortman J.R."/>
            <person name="Bidwell S.L."/>
            <person name="Alsmark U.C.M."/>
            <person name="Besteiro S."/>
            <person name="Sicheritz-Ponten T."/>
            <person name="Noel C.J."/>
            <person name="Dacks J.B."/>
            <person name="Foster P.G."/>
            <person name="Simillion C."/>
            <person name="Van de Peer Y."/>
            <person name="Miranda-Saavedra D."/>
            <person name="Barton G.J."/>
            <person name="Westrop G.D."/>
            <person name="Mueller S."/>
            <person name="Dessi D."/>
            <person name="Fiori P.L."/>
            <person name="Ren Q."/>
            <person name="Paulsen I."/>
            <person name="Zhang H."/>
            <person name="Bastida-Corcuera F.D."/>
            <person name="Simoes-Barbosa A."/>
            <person name="Brown M.T."/>
            <person name="Hayes R.D."/>
            <person name="Mukherjee M."/>
            <person name="Okumura C.Y."/>
            <person name="Schneider R."/>
            <person name="Smith A.J."/>
            <person name="Vanacova S."/>
            <person name="Villalvazo M."/>
            <person name="Haas B.J."/>
            <person name="Pertea M."/>
            <person name="Feldblyum T.V."/>
            <person name="Utterback T.R."/>
            <person name="Shu C.L."/>
            <person name="Osoegawa K."/>
            <person name="de Jong P.J."/>
            <person name="Hrdy I."/>
            <person name="Horvathova L."/>
            <person name="Zubacova Z."/>
            <person name="Dolezal P."/>
            <person name="Malik S.B."/>
            <person name="Logsdon J.M. Jr."/>
            <person name="Henze K."/>
            <person name="Gupta A."/>
            <person name="Wang C.C."/>
            <person name="Dunne R.L."/>
            <person name="Upcroft J.A."/>
            <person name="Upcroft P."/>
            <person name="White O."/>
            <person name="Salzberg S.L."/>
            <person name="Tang P."/>
            <person name="Chiu C.-H."/>
            <person name="Lee Y.-S."/>
            <person name="Embley T.M."/>
            <person name="Coombs G.H."/>
            <person name="Mottram J.C."/>
            <person name="Tachezy J."/>
            <person name="Fraser-Liggett C.M."/>
            <person name="Johnson P.J."/>
        </authorList>
    </citation>
    <scope>NUCLEOTIDE SEQUENCE [LARGE SCALE GENOMIC DNA]</scope>
    <source>
        <strain evidence="3">G3</strain>
    </source>
</reference>